<feature type="region of interest" description="Disordered" evidence="1">
    <location>
        <begin position="1"/>
        <end position="26"/>
    </location>
</feature>
<protein>
    <submittedName>
        <fullName evidence="2">Nucleoskeletal-like protein</fullName>
    </submittedName>
</protein>
<feature type="compositionally biased region" description="Polar residues" evidence="1">
    <location>
        <begin position="138"/>
        <end position="151"/>
    </location>
</feature>
<feature type="compositionally biased region" description="Basic residues" evidence="1">
    <location>
        <begin position="11"/>
        <end position="24"/>
    </location>
</feature>
<sequence length="524" mass="53600">MQVAVPQQPPIKKKKSKHTKHKRLSSSIVRISKTPTVSAKVRFDPNNFKLPASSFARRQPALMSGTARSIIQSIASPAGPRKALEAEIDIEKETATPIITSKRSPEPEPVERSPTAFTPVPPQPSSQTPLPVMVDSAVQVTTPAPASTQETPVWPTKTPELTPRTKDNVPSLGFSALKELAPAKKSMSFTPDTKANDKAVPAPAPPAGFSFGAKPQPAEDKKADPKTGLAFGQPAKPEEKDGKPKNGDQKSSWFTFGSKPADKPAEKSAEKAPEKPAEAPKPAFSFGAAAKPAAPVQPEAQKAESKAVPAFSFGGAKPAETPKEAPKAGFTFGSGQPKPTQETTSADKPTFGFTSQPAATAFSFGAKAAPEPKKDATAFAFGGQARPTGDAKPTFGFTSQPSQPAAPASSAFAFGSGPSPASDPKPNPFASAPAAQSSPFGQPAAPAPTGGSVFGQPASNPSGPAAASAPSPFGPAATPGQSTPFGAAPSPAPRGFGAPPPSTSNSANPFMAQAGFGGGRKTRR</sequence>
<dbReference type="Proteomes" id="UP000717585">
    <property type="component" value="Unassembled WGS sequence"/>
</dbReference>
<feature type="compositionally biased region" description="Low complexity" evidence="1">
    <location>
        <begin position="455"/>
        <end position="480"/>
    </location>
</feature>
<keyword evidence="3" id="KW-1185">Reference proteome</keyword>
<reference evidence="2" key="1">
    <citation type="submission" date="2021-05" db="EMBL/GenBank/DDBJ databases">
        <title>A free-living protist that lacks canonical eukaryotic 1 DNA replication and segregation systems.</title>
        <authorList>
            <person name="Salas-Leiva D.E."/>
            <person name="Tromer E.C."/>
            <person name="Curtis B.A."/>
            <person name="Jerlstrom-Hultqvist J."/>
            <person name="Kolisko M."/>
            <person name="Yi Z."/>
            <person name="Salas-Leiva J.S."/>
            <person name="Gallot-Lavallee L."/>
            <person name="Kops G.J.P.L."/>
            <person name="Archibald J.M."/>
            <person name="Simpson A.G.B."/>
            <person name="Roger A.J."/>
        </authorList>
    </citation>
    <scope>NUCLEOTIDE SEQUENCE</scope>
    <source>
        <strain evidence="2">BICM</strain>
    </source>
</reference>
<feature type="compositionally biased region" description="Gly residues" evidence="1">
    <location>
        <begin position="515"/>
        <end position="524"/>
    </location>
</feature>
<feature type="compositionally biased region" description="Low complexity" evidence="1">
    <location>
        <begin position="358"/>
        <end position="369"/>
    </location>
</feature>
<proteinExistence type="predicted"/>
<gene>
    <name evidence="2" type="ORF">J8273_5940</name>
</gene>
<accession>A0A8J6B9C7</accession>
<name>A0A8J6B9C7_9EUKA</name>
<dbReference type="EMBL" id="JAHDYR010000034">
    <property type="protein sequence ID" value="KAG9392682.1"/>
    <property type="molecule type" value="Genomic_DNA"/>
</dbReference>
<feature type="compositionally biased region" description="Low complexity" evidence="1">
    <location>
        <begin position="399"/>
        <end position="420"/>
    </location>
</feature>
<feature type="compositionally biased region" description="Basic and acidic residues" evidence="1">
    <location>
        <begin position="260"/>
        <end position="278"/>
    </location>
</feature>
<dbReference type="OrthoDB" id="5370852at2759"/>
<feature type="compositionally biased region" description="Low complexity" evidence="1">
    <location>
        <begin position="428"/>
        <end position="448"/>
    </location>
</feature>
<feature type="compositionally biased region" description="Basic and acidic residues" evidence="1">
    <location>
        <begin position="236"/>
        <end position="248"/>
    </location>
</feature>
<comment type="caution">
    <text evidence="2">The sequence shown here is derived from an EMBL/GenBank/DDBJ whole genome shotgun (WGS) entry which is preliminary data.</text>
</comment>
<dbReference type="AlphaFoldDB" id="A0A8J6B9C7"/>
<feature type="compositionally biased region" description="Polar residues" evidence="1">
    <location>
        <begin position="333"/>
        <end position="357"/>
    </location>
</feature>
<feature type="region of interest" description="Disordered" evidence="1">
    <location>
        <begin position="90"/>
        <end position="524"/>
    </location>
</feature>
<feature type="compositionally biased region" description="Low complexity" evidence="1">
    <location>
        <begin position="280"/>
        <end position="300"/>
    </location>
</feature>
<evidence type="ECO:0000256" key="1">
    <source>
        <dbReference type="SAM" id="MobiDB-lite"/>
    </source>
</evidence>
<evidence type="ECO:0000313" key="3">
    <source>
        <dbReference type="Proteomes" id="UP000717585"/>
    </source>
</evidence>
<organism evidence="2 3">
    <name type="scientific">Carpediemonas membranifera</name>
    <dbReference type="NCBI Taxonomy" id="201153"/>
    <lineage>
        <taxon>Eukaryota</taxon>
        <taxon>Metamonada</taxon>
        <taxon>Carpediemonas-like organisms</taxon>
        <taxon>Carpediemonas</taxon>
    </lineage>
</organism>
<evidence type="ECO:0000313" key="2">
    <source>
        <dbReference type="EMBL" id="KAG9392682.1"/>
    </source>
</evidence>